<reference evidence="1 2" key="1">
    <citation type="submission" date="2023-01" db="EMBL/GenBank/DDBJ databases">
        <authorList>
            <person name="Whitehead M."/>
        </authorList>
    </citation>
    <scope>NUCLEOTIDE SEQUENCE [LARGE SCALE GENOMIC DNA]</scope>
</reference>
<dbReference type="Proteomes" id="UP001160148">
    <property type="component" value="Unassembled WGS sequence"/>
</dbReference>
<sequence>MNAWYEKRIKAYSSSALSMKDDPDLIKYRPSLRFAEGVTSFMASCFEFKRIAFYTIRDISMEENNILCESCKITMIYLSMAELTSFNMIITNVSLP</sequence>
<proteinExistence type="predicted"/>
<protein>
    <submittedName>
        <fullName evidence="1">Uncharacterized protein</fullName>
    </submittedName>
</protein>
<name>A0AAV0WPD3_9HEMI</name>
<gene>
    <name evidence="1" type="ORF">MEUPH1_LOCUS13352</name>
</gene>
<dbReference type="EMBL" id="CARXXK010000002">
    <property type="protein sequence ID" value="CAI6357760.1"/>
    <property type="molecule type" value="Genomic_DNA"/>
</dbReference>
<dbReference type="AlphaFoldDB" id="A0AAV0WPD3"/>
<evidence type="ECO:0000313" key="1">
    <source>
        <dbReference type="EMBL" id="CAI6357760.1"/>
    </source>
</evidence>
<organism evidence="1 2">
    <name type="scientific">Macrosiphum euphorbiae</name>
    <name type="common">potato aphid</name>
    <dbReference type="NCBI Taxonomy" id="13131"/>
    <lineage>
        <taxon>Eukaryota</taxon>
        <taxon>Metazoa</taxon>
        <taxon>Ecdysozoa</taxon>
        <taxon>Arthropoda</taxon>
        <taxon>Hexapoda</taxon>
        <taxon>Insecta</taxon>
        <taxon>Pterygota</taxon>
        <taxon>Neoptera</taxon>
        <taxon>Paraneoptera</taxon>
        <taxon>Hemiptera</taxon>
        <taxon>Sternorrhyncha</taxon>
        <taxon>Aphidomorpha</taxon>
        <taxon>Aphidoidea</taxon>
        <taxon>Aphididae</taxon>
        <taxon>Macrosiphini</taxon>
        <taxon>Macrosiphum</taxon>
    </lineage>
</organism>
<accession>A0AAV0WPD3</accession>
<comment type="caution">
    <text evidence="1">The sequence shown here is derived from an EMBL/GenBank/DDBJ whole genome shotgun (WGS) entry which is preliminary data.</text>
</comment>
<evidence type="ECO:0000313" key="2">
    <source>
        <dbReference type="Proteomes" id="UP001160148"/>
    </source>
</evidence>
<keyword evidence="2" id="KW-1185">Reference proteome</keyword>